<dbReference type="AlphaFoldDB" id="A0AAD7F140"/>
<keyword evidence="3" id="KW-1185">Reference proteome</keyword>
<accession>A0AAD7F140</accession>
<name>A0AAD7F140_9AGAR</name>
<evidence type="ECO:0000313" key="3">
    <source>
        <dbReference type="Proteomes" id="UP001218218"/>
    </source>
</evidence>
<organism evidence="2 3">
    <name type="scientific">Mycena albidolilacea</name>
    <dbReference type="NCBI Taxonomy" id="1033008"/>
    <lineage>
        <taxon>Eukaryota</taxon>
        <taxon>Fungi</taxon>
        <taxon>Dikarya</taxon>
        <taxon>Basidiomycota</taxon>
        <taxon>Agaricomycotina</taxon>
        <taxon>Agaricomycetes</taxon>
        <taxon>Agaricomycetidae</taxon>
        <taxon>Agaricales</taxon>
        <taxon>Marasmiineae</taxon>
        <taxon>Mycenaceae</taxon>
        <taxon>Mycena</taxon>
    </lineage>
</organism>
<reference evidence="2" key="1">
    <citation type="submission" date="2023-03" db="EMBL/GenBank/DDBJ databases">
        <title>Massive genome expansion in bonnet fungi (Mycena s.s.) driven by repeated elements and novel gene families across ecological guilds.</title>
        <authorList>
            <consortium name="Lawrence Berkeley National Laboratory"/>
            <person name="Harder C.B."/>
            <person name="Miyauchi S."/>
            <person name="Viragh M."/>
            <person name="Kuo A."/>
            <person name="Thoen E."/>
            <person name="Andreopoulos B."/>
            <person name="Lu D."/>
            <person name="Skrede I."/>
            <person name="Drula E."/>
            <person name="Henrissat B."/>
            <person name="Morin E."/>
            <person name="Kohler A."/>
            <person name="Barry K."/>
            <person name="LaButti K."/>
            <person name="Morin E."/>
            <person name="Salamov A."/>
            <person name="Lipzen A."/>
            <person name="Mereny Z."/>
            <person name="Hegedus B."/>
            <person name="Baldrian P."/>
            <person name="Stursova M."/>
            <person name="Weitz H."/>
            <person name="Taylor A."/>
            <person name="Grigoriev I.V."/>
            <person name="Nagy L.G."/>
            <person name="Martin F."/>
            <person name="Kauserud H."/>
        </authorList>
    </citation>
    <scope>NUCLEOTIDE SEQUENCE</scope>
    <source>
        <strain evidence="2">CBHHK002</strain>
    </source>
</reference>
<dbReference type="Proteomes" id="UP001218218">
    <property type="component" value="Unassembled WGS sequence"/>
</dbReference>
<feature type="compositionally biased region" description="Basic and acidic residues" evidence="1">
    <location>
        <begin position="1"/>
        <end position="10"/>
    </location>
</feature>
<protein>
    <submittedName>
        <fullName evidence="2">Uncharacterized protein</fullName>
    </submittedName>
</protein>
<dbReference type="EMBL" id="JARIHO010000006">
    <property type="protein sequence ID" value="KAJ7359806.1"/>
    <property type="molecule type" value="Genomic_DNA"/>
</dbReference>
<sequence>MSIGKSHPENCKGNVQPSNKSKEQELGNMLCCFEGYRLFEGLDHNSRNVHRLFSKNPFWEVRQKRVSPESYKGVLSSSALETEGRVEQKAHVEEHGVLAFGNQWEAILRRTTDGNMVKETDKQTIDSLGLCFGFRQRIPPLLAAVSVYAGHNLTSIHLPGCDLGSIVVPPCTRFRKYWFGKALETHLSAGSGKYLHGKLWKCICMRGLESTFKGKLWKRC</sequence>
<evidence type="ECO:0000313" key="2">
    <source>
        <dbReference type="EMBL" id="KAJ7359806.1"/>
    </source>
</evidence>
<evidence type="ECO:0000256" key="1">
    <source>
        <dbReference type="SAM" id="MobiDB-lite"/>
    </source>
</evidence>
<comment type="caution">
    <text evidence="2">The sequence shown here is derived from an EMBL/GenBank/DDBJ whole genome shotgun (WGS) entry which is preliminary data.</text>
</comment>
<proteinExistence type="predicted"/>
<feature type="region of interest" description="Disordered" evidence="1">
    <location>
        <begin position="1"/>
        <end position="20"/>
    </location>
</feature>
<gene>
    <name evidence="2" type="ORF">DFH08DRAFT_801569</name>
</gene>